<evidence type="ECO:0000313" key="2">
    <source>
        <dbReference type="EMBL" id="KAK3367102.1"/>
    </source>
</evidence>
<dbReference type="Proteomes" id="UP001287356">
    <property type="component" value="Unassembled WGS sequence"/>
</dbReference>
<reference evidence="2" key="2">
    <citation type="submission" date="2023-06" db="EMBL/GenBank/DDBJ databases">
        <authorList>
            <consortium name="Lawrence Berkeley National Laboratory"/>
            <person name="Haridas S."/>
            <person name="Hensen N."/>
            <person name="Bonometti L."/>
            <person name="Westerberg I."/>
            <person name="Brannstrom I.O."/>
            <person name="Guillou S."/>
            <person name="Cros-Aarteil S."/>
            <person name="Calhoun S."/>
            <person name="Kuo A."/>
            <person name="Mondo S."/>
            <person name="Pangilinan J."/>
            <person name="Riley R."/>
            <person name="Labutti K."/>
            <person name="Andreopoulos B."/>
            <person name="Lipzen A."/>
            <person name="Chen C."/>
            <person name="Yanf M."/>
            <person name="Daum C."/>
            <person name="Ng V."/>
            <person name="Clum A."/>
            <person name="Steindorff A."/>
            <person name="Ohm R."/>
            <person name="Martin F."/>
            <person name="Silar P."/>
            <person name="Natvig D."/>
            <person name="Lalanne C."/>
            <person name="Gautier V."/>
            <person name="Ament-Velasquez S.L."/>
            <person name="Kruys A."/>
            <person name="Hutchinson M.I."/>
            <person name="Powell A.J."/>
            <person name="Barry K."/>
            <person name="Miller A.N."/>
            <person name="Grigoriev I.V."/>
            <person name="Debuchy R."/>
            <person name="Gladieux P."/>
            <person name="Thoren M.H."/>
            <person name="Johannesson H."/>
        </authorList>
    </citation>
    <scope>NUCLEOTIDE SEQUENCE</scope>
    <source>
        <strain evidence="2">CBS 958.72</strain>
    </source>
</reference>
<proteinExistence type="predicted"/>
<sequence length="142" mass="15727">MLRHTRALLCILHLVTGSPVLPFPQIALAGTPPLRPFSAASALRPELQPSYRGHRQGAARNSQDLPRHDRICCNISRSAPAVGLPLLIAASHSVPRATHSTASQQHRTASRWELNSQRETLPERFPAEPIGFQRLRLSPVNW</sequence>
<protein>
    <recommendedName>
        <fullName evidence="4">Secreted protein</fullName>
    </recommendedName>
</protein>
<keyword evidence="1" id="KW-0732">Signal</keyword>
<reference evidence="2" key="1">
    <citation type="journal article" date="2023" name="Mol. Phylogenet. Evol.">
        <title>Genome-scale phylogeny and comparative genomics of the fungal order Sordariales.</title>
        <authorList>
            <person name="Hensen N."/>
            <person name="Bonometti L."/>
            <person name="Westerberg I."/>
            <person name="Brannstrom I.O."/>
            <person name="Guillou S."/>
            <person name="Cros-Aarteil S."/>
            <person name="Calhoun S."/>
            <person name="Haridas S."/>
            <person name="Kuo A."/>
            <person name="Mondo S."/>
            <person name="Pangilinan J."/>
            <person name="Riley R."/>
            <person name="LaButti K."/>
            <person name="Andreopoulos B."/>
            <person name="Lipzen A."/>
            <person name="Chen C."/>
            <person name="Yan M."/>
            <person name="Daum C."/>
            <person name="Ng V."/>
            <person name="Clum A."/>
            <person name="Steindorff A."/>
            <person name="Ohm R.A."/>
            <person name="Martin F."/>
            <person name="Silar P."/>
            <person name="Natvig D.O."/>
            <person name="Lalanne C."/>
            <person name="Gautier V."/>
            <person name="Ament-Velasquez S.L."/>
            <person name="Kruys A."/>
            <person name="Hutchinson M.I."/>
            <person name="Powell A.J."/>
            <person name="Barry K."/>
            <person name="Miller A.N."/>
            <person name="Grigoriev I.V."/>
            <person name="Debuchy R."/>
            <person name="Gladieux P."/>
            <person name="Hiltunen Thoren M."/>
            <person name="Johannesson H."/>
        </authorList>
    </citation>
    <scope>NUCLEOTIDE SEQUENCE</scope>
    <source>
        <strain evidence="2">CBS 958.72</strain>
    </source>
</reference>
<keyword evidence="3" id="KW-1185">Reference proteome</keyword>
<evidence type="ECO:0000313" key="3">
    <source>
        <dbReference type="Proteomes" id="UP001287356"/>
    </source>
</evidence>
<feature type="chain" id="PRO_5042194165" description="Secreted protein" evidence="1">
    <location>
        <begin position="18"/>
        <end position="142"/>
    </location>
</feature>
<evidence type="ECO:0000256" key="1">
    <source>
        <dbReference type="SAM" id="SignalP"/>
    </source>
</evidence>
<feature type="signal peptide" evidence="1">
    <location>
        <begin position="1"/>
        <end position="17"/>
    </location>
</feature>
<accession>A0AAE0JZX5</accession>
<dbReference type="AlphaFoldDB" id="A0AAE0JZX5"/>
<name>A0AAE0JZX5_9PEZI</name>
<comment type="caution">
    <text evidence="2">The sequence shown here is derived from an EMBL/GenBank/DDBJ whole genome shotgun (WGS) entry which is preliminary data.</text>
</comment>
<dbReference type="EMBL" id="JAULSN010000007">
    <property type="protein sequence ID" value="KAK3367102.1"/>
    <property type="molecule type" value="Genomic_DNA"/>
</dbReference>
<gene>
    <name evidence="2" type="ORF">B0T24DRAFT_381421</name>
</gene>
<evidence type="ECO:0008006" key="4">
    <source>
        <dbReference type="Google" id="ProtNLM"/>
    </source>
</evidence>
<organism evidence="2 3">
    <name type="scientific">Lasiosphaeria ovina</name>
    <dbReference type="NCBI Taxonomy" id="92902"/>
    <lineage>
        <taxon>Eukaryota</taxon>
        <taxon>Fungi</taxon>
        <taxon>Dikarya</taxon>
        <taxon>Ascomycota</taxon>
        <taxon>Pezizomycotina</taxon>
        <taxon>Sordariomycetes</taxon>
        <taxon>Sordariomycetidae</taxon>
        <taxon>Sordariales</taxon>
        <taxon>Lasiosphaeriaceae</taxon>
        <taxon>Lasiosphaeria</taxon>
    </lineage>
</organism>